<name>W9CIC2_SCLBF</name>
<dbReference type="HOGENOM" id="CLU_027741_0_0_1"/>
<dbReference type="OrthoDB" id="62952at2759"/>
<dbReference type="EMBL" id="AYSA01000258">
    <property type="protein sequence ID" value="ESZ94280.1"/>
    <property type="molecule type" value="Genomic_DNA"/>
</dbReference>
<comment type="caution">
    <text evidence="1">The sequence shown here is derived from an EMBL/GenBank/DDBJ whole genome shotgun (WGS) entry which is preliminary data.</text>
</comment>
<proteinExistence type="predicted"/>
<evidence type="ECO:0000313" key="2">
    <source>
        <dbReference type="Proteomes" id="UP000019487"/>
    </source>
</evidence>
<accession>W9CIC2</accession>
<gene>
    <name evidence="1" type="ORF">SBOR_5348</name>
</gene>
<evidence type="ECO:0000313" key="1">
    <source>
        <dbReference type="EMBL" id="ESZ94280.1"/>
    </source>
</evidence>
<dbReference type="Proteomes" id="UP000019487">
    <property type="component" value="Unassembled WGS sequence"/>
</dbReference>
<protein>
    <submittedName>
        <fullName evidence="1">Uncharacterized protein</fullName>
    </submittedName>
</protein>
<organism evidence="1 2">
    <name type="scientific">Sclerotinia borealis (strain F-4128)</name>
    <dbReference type="NCBI Taxonomy" id="1432307"/>
    <lineage>
        <taxon>Eukaryota</taxon>
        <taxon>Fungi</taxon>
        <taxon>Dikarya</taxon>
        <taxon>Ascomycota</taxon>
        <taxon>Pezizomycotina</taxon>
        <taxon>Leotiomycetes</taxon>
        <taxon>Helotiales</taxon>
        <taxon>Sclerotiniaceae</taxon>
        <taxon>Sclerotinia</taxon>
    </lineage>
</organism>
<reference evidence="1 2" key="1">
    <citation type="journal article" date="2014" name="Genome Announc.">
        <title>Draft genome sequence of Sclerotinia borealis, a psychrophilic plant pathogenic fungus.</title>
        <authorList>
            <person name="Mardanov A.V."/>
            <person name="Beletsky A.V."/>
            <person name="Kadnikov V.V."/>
            <person name="Ignatov A.N."/>
            <person name="Ravin N.V."/>
        </authorList>
    </citation>
    <scope>NUCLEOTIDE SEQUENCE [LARGE SCALE GENOMIC DNA]</scope>
    <source>
        <strain evidence="2">F-4157</strain>
    </source>
</reference>
<sequence>MEIHSNKIVPPTIESSNGSPIINSTFIANTQQQDNVSLELNDMPINYNSGRIHAIRDSCTELSVENSNTANCIDVISVTITKQQPGMVSPFFKRIPLEVRNEIYKLLLVNSILGTSESVGYHQFGRSSTVTPPQYDLEPQILRVSHAMYQEASVIFFMEMTPITRHYKKIAPNYFHLYQHPAITKVRHGKVVVSSLKEKLVDGALAPIGLEKPYRFNYGSRTSKEICSYINNEVLLAPLRMLRGVQRVEFRYAIYDELPPVYPYNEHWQQQHTSILPGLDLETDLKTLMMSNSPAERLGDMYERLINYAEAFEFIQKLKVDMRYGEYSLIYEALESQRQGPYGVFEIPISQHIGNLRVLYGPERHPVEEALHCAKKAWIKKYDGVAFKIERAKVVKYLERQYQRAAFAAMDVAEFVKSQKREYYFLNAFPLHNWREYGNGLDRNSATGVVLLESYEKALQRDISFTERVKQRCCAYENAPFYSALPRNILIKQTNDAFDARNYQQCADTFKKAVDDMDTQYLQIRKARKALFEADITPDASCNIDLELWRVDEMIDWSVNEPEMYPASKPME</sequence>
<dbReference type="AlphaFoldDB" id="W9CIC2"/>
<keyword evidence="2" id="KW-1185">Reference proteome</keyword>